<evidence type="ECO:0000313" key="1">
    <source>
        <dbReference type="EMBL" id="KAG2230814.1"/>
    </source>
</evidence>
<dbReference type="OrthoDB" id="2276458at2759"/>
<proteinExistence type="predicted"/>
<name>A0A8H7VXI7_9FUNG</name>
<dbReference type="EMBL" id="JAEPRE010000182">
    <property type="protein sequence ID" value="KAG2230814.1"/>
    <property type="molecule type" value="Genomic_DNA"/>
</dbReference>
<dbReference type="Proteomes" id="UP000613177">
    <property type="component" value="Unassembled WGS sequence"/>
</dbReference>
<comment type="caution">
    <text evidence="1">The sequence shown here is derived from an EMBL/GenBank/DDBJ whole genome shotgun (WGS) entry which is preliminary data.</text>
</comment>
<keyword evidence="2" id="KW-1185">Reference proteome</keyword>
<accession>A0A8H7VXI7</accession>
<sequence>MPKYFPMIWWCTRNFPKLALVDVNDERTPSNLYYSAQTEWADGSKSDVLYVPKTEVTNASPPILIEIQNRVVKGFSSIFFEEQFNTNINCMHLLEMKCKRWAKSCDFISPKSIKDHIKENPMNPLVALAYYMTCQSQCLESLTYNTEVALRYYKQGGHEEKGKN</sequence>
<gene>
    <name evidence="1" type="ORF">INT48_008755</name>
</gene>
<evidence type="ECO:0000313" key="2">
    <source>
        <dbReference type="Proteomes" id="UP000613177"/>
    </source>
</evidence>
<organism evidence="1 2">
    <name type="scientific">Thamnidium elegans</name>
    <dbReference type="NCBI Taxonomy" id="101142"/>
    <lineage>
        <taxon>Eukaryota</taxon>
        <taxon>Fungi</taxon>
        <taxon>Fungi incertae sedis</taxon>
        <taxon>Mucoromycota</taxon>
        <taxon>Mucoromycotina</taxon>
        <taxon>Mucoromycetes</taxon>
        <taxon>Mucorales</taxon>
        <taxon>Mucorineae</taxon>
        <taxon>Mucoraceae</taxon>
        <taxon>Thamnidium</taxon>
    </lineage>
</organism>
<protein>
    <submittedName>
        <fullName evidence="1">Uncharacterized protein</fullName>
    </submittedName>
</protein>
<dbReference type="AlphaFoldDB" id="A0A8H7VXI7"/>
<reference evidence="1" key="1">
    <citation type="submission" date="2021-01" db="EMBL/GenBank/DDBJ databases">
        <title>Metabolic potential, ecology and presence of endohyphal bacteria is reflected in genomic diversity of Mucoromycotina.</title>
        <authorList>
            <person name="Muszewska A."/>
            <person name="Okrasinska A."/>
            <person name="Steczkiewicz K."/>
            <person name="Drgas O."/>
            <person name="Orlowska M."/>
            <person name="Perlinska-Lenart U."/>
            <person name="Aleksandrzak-Piekarczyk T."/>
            <person name="Szatraj K."/>
            <person name="Zielenkiewicz U."/>
            <person name="Pilsyk S."/>
            <person name="Malc E."/>
            <person name="Mieczkowski P."/>
            <person name="Kruszewska J.S."/>
            <person name="Biernat P."/>
            <person name="Pawlowska J."/>
        </authorList>
    </citation>
    <scope>NUCLEOTIDE SEQUENCE</scope>
    <source>
        <strain evidence="1">WA0000018081</strain>
    </source>
</reference>